<evidence type="ECO:0000256" key="6">
    <source>
        <dbReference type="ARBA" id="ARBA00022475"/>
    </source>
</evidence>
<dbReference type="GO" id="GO:0005886">
    <property type="term" value="C:plasma membrane"/>
    <property type="evidence" value="ECO:0007669"/>
    <property type="project" value="UniProtKB-SubCell"/>
</dbReference>
<dbReference type="NCBIfam" id="TIGR01528">
    <property type="entry name" value="NMN_trans_PnuC"/>
    <property type="match status" value="1"/>
</dbReference>
<evidence type="ECO:0000256" key="4">
    <source>
        <dbReference type="ARBA" id="ARBA00017522"/>
    </source>
</evidence>
<feature type="transmembrane region" description="Helical" evidence="10">
    <location>
        <begin position="68"/>
        <end position="85"/>
    </location>
</feature>
<name>A0A4Q0M7I0_9SPHI</name>
<evidence type="ECO:0000256" key="5">
    <source>
        <dbReference type="ARBA" id="ARBA00022448"/>
    </source>
</evidence>
<dbReference type="Pfam" id="PF04973">
    <property type="entry name" value="NMN_transporter"/>
    <property type="match status" value="1"/>
</dbReference>
<dbReference type="InterPro" id="IPR006419">
    <property type="entry name" value="NMN_transpt_PnuC"/>
</dbReference>
<dbReference type="EMBL" id="VWNE01000036">
    <property type="protein sequence ID" value="KAA8477549.1"/>
    <property type="molecule type" value="Genomic_DNA"/>
</dbReference>
<dbReference type="EMBL" id="RXOC01000008">
    <property type="protein sequence ID" value="RXF69051.1"/>
    <property type="molecule type" value="Genomic_DNA"/>
</dbReference>
<dbReference type="PANTHER" id="PTHR36122">
    <property type="entry name" value="NICOTINAMIDE RIBOSIDE TRANSPORTER PNUC"/>
    <property type="match status" value="1"/>
</dbReference>
<proteinExistence type="inferred from homology"/>
<evidence type="ECO:0000256" key="3">
    <source>
        <dbReference type="ARBA" id="ARBA00006669"/>
    </source>
</evidence>
<dbReference type="RefSeq" id="WP_128769859.1">
    <property type="nucleotide sequence ID" value="NZ_RXOC01000008.1"/>
</dbReference>
<evidence type="ECO:0000256" key="2">
    <source>
        <dbReference type="ARBA" id="ARBA00004651"/>
    </source>
</evidence>
<feature type="transmembrane region" description="Helical" evidence="10">
    <location>
        <begin position="45"/>
        <end position="62"/>
    </location>
</feature>
<sequence>MILCETTFWRLFWNQLVETSALEWTGTITGFLCVYLAAKQHILNWPVSIISVAAYAVLFYDYRLYGDAVLQLYFLSTAVYGWYYWIKRKEQHKKPVVSLHTEGYVMVVVSIAILSYILGLFLDHYTNSDVPYIDGACTAISFVAQFLMTRKVMQNWILWIIVDACYVPLYLYKQLALTAVLYLLFLFIATIGFIDWRRSWKTQKI</sequence>
<dbReference type="AlphaFoldDB" id="A0A4Q0M7I0"/>
<dbReference type="Proteomes" id="UP000290848">
    <property type="component" value="Unassembled WGS sequence"/>
</dbReference>
<keyword evidence="14" id="KW-1185">Reference proteome</keyword>
<dbReference type="GO" id="GO:0034257">
    <property type="term" value="F:nicotinamide riboside transmembrane transporter activity"/>
    <property type="evidence" value="ECO:0007669"/>
    <property type="project" value="InterPro"/>
</dbReference>
<gene>
    <name evidence="12" type="ORF">EKH83_12920</name>
    <name evidence="11" type="ORF">F1649_18520</name>
</gene>
<evidence type="ECO:0000313" key="11">
    <source>
        <dbReference type="EMBL" id="KAA8477549.1"/>
    </source>
</evidence>
<protein>
    <recommendedName>
        <fullName evidence="4">Nicotinamide riboside transporter PnuC</fullName>
    </recommendedName>
</protein>
<evidence type="ECO:0000256" key="8">
    <source>
        <dbReference type="ARBA" id="ARBA00022989"/>
    </source>
</evidence>
<reference evidence="12 13" key="1">
    <citation type="submission" date="2018-12" db="EMBL/GenBank/DDBJ databases">
        <title>The Draft Genome Sequence of the Soil Bacterium Pedobacter tournemirensis R1.</title>
        <authorList>
            <person name="He J."/>
        </authorList>
    </citation>
    <scope>NUCLEOTIDE SEQUENCE [LARGE SCALE GENOMIC DNA]</scope>
    <source>
        <strain evidence="12 13">R1</strain>
    </source>
</reference>
<comment type="similarity">
    <text evidence="3">Belongs to the nicotinamide ribonucleoside (NR) uptake permease (TC 4.B.1) family.</text>
</comment>
<evidence type="ECO:0000313" key="12">
    <source>
        <dbReference type="EMBL" id="RXF69051.1"/>
    </source>
</evidence>
<reference evidence="11 14" key="2">
    <citation type="submission" date="2019-09" db="EMBL/GenBank/DDBJ databases">
        <title>Pararcticibacter amylolyticus gen. nov., sp. nov., isolated from a rottenly hemp rope, and reclassification of Pedobacter tournemirensis as Pararcticibacter tournemirensis comb. nov.</title>
        <authorList>
            <person name="Cai Y."/>
        </authorList>
    </citation>
    <scope>NUCLEOTIDE SEQUENCE [LARGE SCALE GENOMIC DNA]</scope>
    <source>
        <strain evidence="11 14">TF5-37.2-LB10</strain>
    </source>
</reference>
<accession>A0A4Q0M7I0</accession>
<feature type="transmembrane region" description="Helical" evidence="10">
    <location>
        <begin position="97"/>
        <end position="118"/>
    </location>
</feature>
<keyword evidence="8 10" id="KW-1133">Transmembrane helix</keyword>
<keyword evidence="6" id="KW-1003">Cell membrane</keyword>
<keyword evidence="5" id="KW-0813">Transport</keyword>
<organism evidence="12 13">
    <name type="scientific">Arcticibacter tournemirensis</name>
    <dbReference type="NCBI Taxonomy" id="699437"/>
    <lineage>
        <taxon>Bacteria</taxon>
        <taxon>Pseudomonadati</taxon>
        <taxon>Bacteroidota</taxon>
        <taxon>Sphingobacteriia</taxon>
        <taxon>Sphingobacteriales</taxon>
        <taxon>Sphingobacteriaceae</taxon>
        <taxon>Arcticibacter</taxon>
    </lineage>
</organism>
<keyword evidence="9 10" id="KW-0472">Membrane</keyword>
<evidence type="ECO:0000256" key="10">
    <source>
        <dbReference type="SAM" id="Phobius"/>
    </source>
</evidence>
<evidence type="ECO:0000256" key="9">
    <source>
        <dbReference type="ARBA" id="ARBA00023136"/>
    </source>
</evidence>
<evidence type="ECO:0000313" key="14">
    <source>
        <dbReference type="Proteomes" id="UP000322918"/>
    </source>
</evidence>
<evidence type="ECO:0000256" key="1">
    <source>
        <dbReference type="ARBA" id="ARBA00002672"/>
    </source>
</evidence>
<evidence type="ECO:0000256" key="7">
    <source>
        <dbReference type="ARBA" id="ARBA00022692"/>
    </source>
</evidence>
<dbReference type="PANTHER" id="PTHR36122:SF2">
    <property type="entry name" value="NICOTINAMIDE RIBOSIDE TRANSPORTER PNUC"/>
    <property type="match status" value="1"/>
</dbReference>
<comment type="subcellular location">
    <subcellularLocation>
        <location evidence="2">Cell membrane</location>
        <topology evidence="2">Multi-pass membrane protein</topology>
    </subcellularLocation>
</comment>
<dbReference type="Proteomes" id="UP000322918">
    <property type="component" value="Unassembled WGS sequence"/>
</dbReference>
<feature type="transmembrane region" description="Helical" evidence="10">
    <location>
        <begin position="20"/>
        <end position="38"/>
    </location>
</feature>
<feature type="transmembrane region" description="Helical" evidence="10">
    <location>
        <begin position="130"/>
        <end position="149"/>
    </location>
</feature>
<dbReference type="OrthoDB" id="9791248at2"/>
<evidence type="ECO:0000313" key="13">
    <source>
        <dbReference type="Proteomes" id="UP000290848"/>
    </source>
</evidence>
<feature type="transmembrane region" description="Helical" evidence="10">
    <location>
        <begin position="156"/>
        <end position="173"/>
    </location>
</feature>
<comment type="function">
    <text evidence="1">Required for nicotinamide riboside transport across the inner membrane.</text>
</comment>
<feature type="transmembrane region" description="Helical" evidence="10">
    <location>
        <begin position="179"/>
        <end position="196"/>
    </location>
</feature>
<comment type="caution">
    <text evidence="12">The sequence shown here is derived from an EMBL/GenBank/DDBJ whole genome shotgun (WGS) entry which is preliminary data.</text>
</comment>
<keyword evidence="7 10" id="KW-0812">Transmembrane</keyword>